<protein>
    <submittedName>
        <fullName evidence="2">Uncharacterized protein</fullName>
    </submittedName>
</protein>
<accession>A0A815U4I9</accession>
<dbReference type="InterPro" id="IPR019734">
    <property type="entry name" value="TPR_rpt"/>
</dbReference>
<dbReference type="SMART" id="SM00028">
    <property type="entry name" value="TPR"/>
    <property type="match status" value="4"/>
</dbReference>
<evidence type="ECO:0000256" key="1">
    <source>
        <dbReference type="PROSITE-ProRule" id="PRU00339"/>
    </source>
</evidence>
<evidence type="ECO:0000313" key="2">
    <source>
        <dbReference type="EMBL" id="CAF1511747.1"/>
    </source>
</evidence>
<dbReference type="AlphaFoldDB" id="A0A815U4I9"/>
<keyword evidence="1" id="KW-0802">TPR repeat</keyword>
<dbReference type="InterPro" id="IPR011990">
    <property type="entry name" value="TPR-like_helical_dom_sf"/>
</dbReference>
<proteinExistence type="predicted"/>
<dbReference type="EMBL" id="CAJNOT010007825">
    <property type="protein sequence ID" value="CAF1511747.1"/>
    <property type="molecule type" value="Genomic_DNA"/>
</dbReference>
<comment type="caution">
    <text evidence="2">The sequence shown here is derived from an EMBL/GenBank/DDBJ whole genome shotgun (WGS) entry which is preliminary data.</text>
</comment>
<feature type="repeat" description="TPR" evidence="1">
    <location>
        <begin position="144"/>
        <end position="177"/>
    </location>
</feature>
<dbReference type="Gene3D" id="1.25.40.10">
    <property type="entry name" value="Tetratricopeptide repeat domain"/>
    <property type="match status" value="1"/>
</dbReference>
<dbReference type="Proteomes" id="UP000663864">
    <property type="component" value="Unassembled WGS sequence"/>
</dbReference>
<name>A0A815U4I9_9BILA</name>
<sequence length="340" mass="39311">MLYSICNRAKVLLNTQNKSEISLFELLAEPIVKGEQLWQSDCRRYGSIMANAYLTLGSICLSMNAFDATYDHHTQAFRIFGEMKSTLGFAKVLCARAEYFFRAGGTISYDPDLPFGNVGFAWELYTLALETQFHILSPNDSTFIHIYENLGHVNFELGRFPVALILFEKILEMIDKHPYKSSDRLALIHIKLARTHTELNNNEKALDHWLKAYHETLQLTDVDLDQYQVYILSRICEFIALIYSKINEEEKMMHYLREHVKYNEKYIPNIIPGSRAEISILTRMRPPYNASRCVFLEKINDDHLIPISDKSPPEFFLGPPTVFSGLLVWKSSGRAYEQDD</sequence>
<dbReference type="SUPFAM" id="SSF48452">
    <property type="entry name" value="TPR-like"/>
    <property type="match status" value="1"/>
</dbReference>
<reference evidence="2" key="1">
    <citation type="submission" date="2021-02" db="EMBL/GenBank/DDBJ databases">
        <authorList>
            <person name="Nowell W R."/>
        </authorList>
    </citation>
    <scope>NUCLEOTIDE SEQUENCE</scope>
</reference>
<evidence type="ECO:0000313" key="3">
    <source>
        <dbReference type="Proteomes" id="UP000663864"/>
    </source>
</evidence>
<dbReference type="PROSITE" id="PS50005">
    <property type="entry name" value="TPR"/>
    <property type="match status" value="1"/>
</dbReference>
<organism evidence="2 3">
    <name type="scientific">Rotaria sordida</name>
    <dbReference type="NCBI Taxonomy" id="392033"/>
    <lineage>
        <taxon>Eukaryota</taxon>
        <taxon>Metazoa</taxon>
        <taxon>Spiralia</taxon>
        <taxon>Gnathifera</taxon>
        <taxon>Rotifera</taxon>
        <taxon>Eurotatoria</taxon>
        <taxon>Bdelloidea</taxon>
        <taxon>Philodinida</taxon>
        <taxon>Philodinidae</taxon>
        <taxon>Rotaria</taxon>
    </lineage>
</organism>
<gene>
    <name evidence="2" type="ORF">ZHD862_LOCUS37952</name>
</gene>